<protein>
    <submittedName>
        <fullName evidence="2">Peptidyl-Asp metalloendopeptidase</fullName>
    </submittedName>
</protein>
<dbReference type="InterPro" id="IPR024079">
    <property type="entry name" value="MetalloPept_cat_dom_sf"/>
</dbReference>
<dbReference type="Pfam" id="PF13688">
    <property type="entry name" value="Reprolysin_5"/>
    <property type="match status" value="1"/>
</dbReference>
<dbReference type="EMBL" id="CAICTM010000210">
    <property type="protein sequence ID" value="CAB9504868.1"/>
    <property type="molecule type" value="Genomic_DNA"/>
</dbReference>
<dbReference type="PANTHER" id="PTHR33683">
    <property type="entry name" value="1, PUTATIVE-RELATED"/>
    <property type="match status" value="1"/>
</dbReference>
<evidence type="ECO:0000256" key="1">
    <source>
        <dbReference type="SAM" id="MobiDB-lite"/>
    </source>
</evidence>
<evidence type="ECO:0000313" key="3">
    <source>
        <dbReference type="Proteomes" id="UP001153069"/>
    </source>
</evidence>
<organism evidence="2 3">
    <name type="scientific">Seminavis robusta</name>
    <dbReference type="NCBI Taxonomy" id="568900"/>
    <lineage>
        <taxon>Eukaryota</taxon>
        <taxon>Sar</taxon>
        <taxon>Stramenopiles</taxon>
        <taxon>Ochrophyta</taxon>
        <taxon>Bacillariophyta</taxon>
        <taxon>Bacillariophyceae</taxon>
        <taxon>Bacillariophycidae</taxon>
        <taxon>Naviculales</taxon>
        <taxon>Naviculaceae</taxon>
        <taxon>Seminavis</taxon>
    </lineage>
</organism>
<name>A0A9N8HC97_9STRA</name>
<feature type="region of interest" description="Disordered" evidence="1">
    <location>
        <begin position="878"/>
        <end position="902"/>
    </location>
</feature>
<keyword evidence="3" id="KW-1185">Reference proteome</keyword>
<sequence>MVVFRVIGFFFFLFLRVPLVYCQIKRHFPKLFRGSRSAEDEVRNNPKLVSIHAMDSNRTLHQPRNMFQEGIIHLSNDVWTQDEIEVQLFPSGGQQSATYHFRQKPSDQPKPNLFHGYNDNDNDNDDDTGMADSISLVQTTVTASQIPVITGSIHVQGALYQIRQLPGGDLVVDQRGRDEDFDDEIEIEDEEAEEWVAPDLPGNNDLALEVDFAMDPHRVLLAEEGSDSFSALQYGAASDDSHLHHRRNLINNNDDGSRIDIMIVYSRNAMCAAAKQNDNTCQPSSQNKATIEGIIELAVKESNEAFEASNIPTKLRLVKVHFDDQYDDTQEEWPTVFSHFTGTKDGHMDYVHAMRDQYGADFVSFIVNTRGYCGSAHRPKTPNPERAFSMVRWDCATGHYTFTHELAHTLGCRHDLKSTKSEVEPGDFNFGFQYSPPSDKKRRFRTLMAYNCPDGGCQRILRFSNPKRTRQGVPLGNVKSDNSKWIRSHLRLYASFRPSIVLTIPKKPQPQLTSVPRIQNIAGVYPTETRQLDTVPYPGSLIGAAGNMFEVVAKKDLKITGFSVMAYAATTAVVEVYKLSELGSFVGNERNPQAWQLIGGATLDTKENKASALPFQTIEAVEVSKGETQSFYVTFHANTNYNRYSRASQFGDVFAQNDDIQFKVGYTANYPFTYHPRAPRVFNGEIFYEVAFLPQTPSSSLPVPSRAFQTTFSSNNGYAGNLFTIEAKTDLIIETFDINAGSREAGLELKIYTKHGDFDRFDFQPSLTWFELCSTTVNGQGESNPTHVPASAVKTVAVKANDRQSFFITFTGPYMKYTSALLDPNYLTNDDLSLVSSAGTPHPFTHYFPNRIWNGVIYYQAGSAYDADLQGIDTVVTNPRPAGRHDRERTGSYGAVATRNPQ</sequence>
<comment type="caution">
    <text evidence="2">The sequence shown here is derived from an EMBL/GenBank/DDBJ whole genome shotgun (WGS) entry which is preliminary data.</text>
</comment>
<dbReference type="GO" id="GO:0008237">
    <property type="term" value="F:metallopeptidase activity"/>
    <property type="evidence" value="ECO:0007669"/>
    <property type="project" value="InterPro"/>
</dbReference>
<dbReference type="OrthoDB" id="49539at2759"/>
<dbReference type="SUPFAM" id="SSF55486">
    <property type="entry name" value="Metalloproteases ('zincins'), catalytic domain"/>
    <property type="match status" value="1"/>
</dbReference>
<dbReference type="Proteomes" id="UP001153069">
    <property type="component" value="Unassembled WGS sequence"/>
</dbReference>
<proteinExistence type="predicted"/>
<evidence type="ECO:0000313" key="2">
    <source>
        <dbReference type="EMBL" id="CAB9504868.1"/>
    </source>
</evidence>
<dbReference type="AlphaFoldDB" id="A0A9N8HC97"/>
<feature type="region of interest" description="Disordered" evidence="1">
    <location>
        <begin position="97"/>
        <end position="128"/>
    </location>
</feature>
<gene>
    <name evidence="2" type="ORF">SEMRO_211_G087980.1</name>
</gene>
<dbReference type="PANTHER" id="PTHR33683:SF46">
    <property type="entry name" value="SUSHI DOMAIN-CONTAINING PROTEIN"/>
    <property type="match status" value="1"/>
</dbReference>
<dbReference type="Gene3D" id="3.40.390.10">
    <property type="entry name" value="Collagenase (Catalytic Domain)"/>
    <property type="match status" value="1"/>
</dbReference>
<reference evidence="2" key="1">
    <citation type="submission" date="2020-06" db="EMBL/GenBank/DDBJ databases">
        <authorList>
            <consortium name="Plant Systems Biology data submission"/>
        </authorList>
    </citation>
    <scope>NUCLEOTIDE SEQUENCE</scope>
    <source>
        <strain evidence="2">D6</strain>
    </source>
</reference>
<accession>A0A9N8HC97</accession>